<dbReference type="EMBL" id="PP357458">
    <property type="protein sequence ID" value="WWT41072.1"/>
    <property type="molecule type" value="Genomic_DNA"/>
</dbReference>
<protein>
    <submittedName>
        <fullName evidence="1">Uncharacterized protein</fullName>
    </submittedName>
</protein>
<name>A0AC61ZTQ5_9CAUD</name>
<evidence type="ECO:0000313" key="1">
    <source>
        <dbReference type="EMBL" id="WWT41072.1"/>
    </source>
</evidence>
<proteinExistence type="predicted"/>
<reference evidence="1" key="1">
    <citation type="submission" date="2024-02" db="EMBL/GenBank/DDBJ databases">
        <title>Klebsiella phages.</title>
        <authorList>
            <person name="Li J."/>
            <person name="Feng Y."/>
            <person name="Zong Z."/>
        </authorList>
    </citation>
    <scope>NUCLEOTIDE SEQUENCE</scope>
</reference>
<organism evidence="1">
    <name type="scientific">Klebsiella phage phi1_175008</name>
    <dbReference type="NCBI Taxonomy" id="3127744"/>
    <lineage>
        <taxon>Viruses</taxon>
        <taxon>Duplodnaviria</taxon>
        <taxon>Heunggongvirae</taxon>
        <taxon>Uroviricota</taxon>
        <taxon>Caudoviricetes</taxon>
        <taxon>Stephanstirmvirinae</taxon>
    </lineage>
</organism>
<sequence>MQKLLLAACLALPLMITGCTSSTNHSQPVLIDECKAIAKDEIASPDKSNLESPETPVVYTQTQITKGVSRSEVVDNQTKNNVLWEKDRQKLTALQAYIKTLQDAGIISK</sequence>
<accession>A0AC61ZTQ5</accession>